<dbReference type="GO" id="GO:0032039">
    <property type="term" value="C:integrator complex"/>
    <property type="evidence" value="ECO:0007669"/>
    <property type="project" value="InterPro"/>
</dbReference>
<dbReference type="Proteomes" id="UP001378592">
    <property type="component" value="Unassembled WGS sequence"/>
</dbReference>
<accession>A0AAN9V3M7</accession>
<dbReference type="InterPro" id="IPR053964">
    <property type="entry name" value="INT1_R3"/>
</dbReference>
<dbReference type="Pfam" id="PF22927">
    <property type="entry name" value="INT1_R3"/>
    <property type="match status" value="1"/>
</dbReference>
<dbReference type="EMBL" id="JAZDUA010000570">
    <property type="protein sequence ID" value="KAK7791008.1"/>
    <property type="molecule type" value="Genomic_DNA"/>
</dbReference>
<feature type="region of interest" description="Disordered" evidence="1">
    <location>
        <begin position="1"/>
        <end position="87"/>
    </location>
</feature>
<dbReference type="Pfam" id="PF12432">
    <property type="entry name" value="INTS1_RP2B-bd"/>
    <property type="match status" value="1"/>
</dbReference>
<dbReference type="InterPro" id="IPR022145">
    <property type="entry name" value="INTS1_RPB2-bd"/>
</dbReference>
<organism evidence="6 7">
    <name type="scientific">Gryllus longicercus</name>
    <dbReference type="NCBI Taxonomy" id="2509291"/>
    <lineage>
        <taxon>Eukaryota</taxon>
        <taxon>Metazoa</taxon>
        <taxon>Ecdysozoa</taxon>
        <taxon>Arthropoda</taxon>
        <taxon>Hexapoda</taxon>
        <taxon>Insecta</taxon>
        <taxon>Pterygota</taxon>
        <taxon>Neoptera</taxon>
        <taxon>Polyneoptera</taxon>
        <taxon>Orthoptera</taxon>
        <taxon>Ensifera</taxon>
        <taxon>Gryllidea</taxon>
        <taxon>Grylloidea</taxon>
        <taxon>Gryllidae</taxon>
        <taxon>Gryllinae</taxon>
        <taxon>Gryllus</taxon>
    </lineage>
</organism>
<gene>
    <name evidence="6" type="ORF">R5R35_007901</name>
</gene>
<feature type="domain" description="Integrator complex subunit 1 INTS2-binding" evidence="5">
    <location>
        <begin position="953"/>
        <end position="1279"/>
    </location>
</feature>
<dbReference type="PANTHER" id="PTHR21224:SF1">
    <property type="entry name" value="INTEGRATOR COMPLEX SUBUNIT 1"/>
    <property type="match status" value="1"/>
</dbReference>
<reference evidence="6 7" key="1">
    <citation type="submission" date="2024-03" db="EMBL/GenBank/DDBJ databases">
        <title>The genome assembly and annotation of the cricket Gryllus longicercus Weissman &amp; Gray.</title>
        <authorList>
            <person name="Szrajer S."/>
            <person name="Gray D."/>
            <person name="Ylla G."/>
        </authorList>
    </citation>
    <scope>NUCLEOTIDE SEQUENCE [LARGE SCALE GENOMIC DNA]</scope>
    <source>
        <strain evidence="6">DAG 2021-001</strain>
        <tissue evidence="6">Whole body minus gut</tissue>
    </source>
</reference>
<evidence type="ECO:0000259" key="5">
    <source>
        <dbReference type="Pfam" id="PF22929"/>
    </source>
</evidence>
<evidence type="ECO:0008006" key="8">
    <source>
        <dbReference type="Google" id="ProtNLM"/>
    </source>
</evidence>
<comment type="caution">
    <text evidence="6">The sequence shown here is derived from an EMBL/GenBank/DDBJ whole genome shotgun (WGS) entry which is preliminary data.</text>
</comment>
<dbReference type="GO" id="GO:0034474">
    <property type="term" value="P:U2 snRNA 3'-end processing"/>
    <property type="evidence" value="ECO:0007669"/>
    <property type="project" value="InterPro"/>
</dbReference>
<evidence type="ECO:0000313" key="6">
    <source>
        <dbReference type="EMBL" id="KAK7791008.1"/>
    </source>
</evidence>
<evidence type="ECO:0000259" key="3">
    <source>
        <dbReference type="Pfam" id="PF22927"/>
    </source>
</evidence>
<name>A0AAN9V3M7_9ORTH</name>
<feature type="domain" description="Integrator complex subunit 1 R3" evidence="3">
    <location>
        <begin position="1759"/>
        <end position="1919"/>
    </location>
</feature>
<dbReference type="InterPro" id="IPR038902">
    <property type="entry name" value="INTS1"/>
</dbReference>
<evidence type="ECO:0000256" key="1">
    <source>
        <dbReference type="SAM" id="MobiDB-lite"/>
    </source>
</evidence>
<feature type="domain" description="Integrator complex subunit 1 RPB2-binding" evidence="2">
    <location>
        <begin position="321"/>
        <end position="476"/>
    </location>
</feature>
<evidence type="ECO:0000313" key="7">
    <source>
        <dbReference type="Proteomes" id="UP001378592"/>
    </source>
</evidence>
<sequence>MDRSSKNVQVRGGKVKIPQYPTDLFALGTKASSEAKRTGVAHSKPSTSHVLPGDRKREPSGSSLPSALAPPKKQKTGVVGNPPSGDRTVVRTGAEAWEMVALECDPMELVPAVLEANDLDEADRVVGLLCGAVRSLRAQRWKPDMLLYQDMCYLAKVRPSLFTNDCVVQALASLLRRDSSHSFKSKGNPVVPVLAANLLMRAFQDKKHWPELFLKIYVEDSLGERVWVDQEECSGFVNNIITALNTRMPPRSFLQPELVIGAVAGTRAEACPSPSAPGPTLDDDLELAVLGGETTTGGGGNGDNKEKIEVPVVPRYSGAHENVEQVVMEVVREQLNRRQPAENITRNFLRLMASCCGLVEVRLAVVPRLELWLQNPKLMRPAQELLMAVCLNCNTHSQRDVEVISQLVKIRLKTKAVINLYLSCFRELISTHPENLATLLKHTIYNELSTARNPNNMSMLAVMFQTKPEDAAGLLADIFLELLLNREDYLRPLRALLREVVRVLRHDLSLTALCRGLLQERKAKEIREFEFKERMFFSIVDLLTLCIFLGISPSVREASALLARGDKRELLALQNFQGMVAQIERDAVWWLHNVAPKLFRPSQAELLHMLHKILFVDHPEQYYNKDNWPPESERGLFMRMASEVPLLQQTLLCILLIGIAKDHPVTAPDALELADQVVKRAAALPSEGMPMLQADKLEIIDLVFNLTAYHHPDNINLPTGYCPPHLAITNLYWKAWIMLLMLAAHNPASFGSVAWEKYPTLRTFMEMCITNHFQFPPPTMSVGEGAEEARTKELQVTAVEKQQILEFETYLAAASTRQTITEQTSLLLCQLITLDPMGPPRQPPGTVLDQLKALNITHRLGHLLCRSRRPDFLLDIIQRQGTSQSMPWLADLVESSEGAFSHLPVQCLCEFLLSVSSGPTGGAPEKQHKQQHLLRHLQAVLTDPEQDPTAPCEVLEYFLRRLGSSQTSSRAQAIRGLKQVLSSVVLEEEPLDAEHSESALESCTWLLRALPLLPHFPSVRPQAVQALRQACQVENEPALVSSYICFLAAHAAQDTLPELADLVLDMAQLIVERSSIVAAILPSPDDDVPGAAATQHALMLMFHSFLQKAREPRQEGYPWSESQDQILVNWSTGEQATMHVLIVHAIIILLNYGPPQEHDELFESLLDMWFPVGRPLPKAYLVVTSEEALLIPDWLKLRMIRSNVDCLVDAALTDLEPGQLVLFIQSFGIPVQSMSKLLHTLDRAVTSDPAPVAEAVLDKSYMAQLVEVQHHRGARGGHTLVEVLHLEQPQLPEYQQEKSSSRRRPIPQVQEGLTSRDSEMLSSPEKVMSAMTRVFLQHSGATNNHLFKKLQRTLAMEMQQKDKWVLLNAAVMWLEIEGPKHMLELVQLKRLTAPLLRLLVTATLTNTAASAQNLSQRMSIILQRLSSCAPLKALMRMLLNQLSSVHQTPSKKVSRYSLEMADPMKALTMAPSGQLEHIGNKLMNKGEQQNCTPFLVESLARLLLTDTTDSSNEKKIALKTEKLPLAESPAHIGLLIDWLVSLEPELIGKSSNLQMQLLFGQSSKEKQNLSFDINTCRPYLLSLLTHRASWPTLHHCMTHLLASCDSSRYNASSVLDFMWALTCNPRLWQGRDRFTPKHFHPEDVLGLSLSQLLVLVDYVVAEAENAQLSGVPPKTVLEGIEARLPLLQQCLDEGEHLVAISRHLIGIVTAKKGIQAEVASLLLLLLYLQQPAILRHLSESERDILWVHSNITTQSSSLLDTMSHTLLTALTAGSHTHAGKDWTRKAHDYELLTRKMASVHPILVLRQLPMLAATLQGRVHLDLQVFRARHHLSLFGQVLGLLELLRPWLFAPEHASGLHSILSCYLALARQHGYAKDVATLLVRLVALLQAFVAADAPRASRFLQQHAVMLSDLQHMHPSLSGLRSLLGSLSLPRDGEDGTETLLTAVAVVPPPSSSPHYAALLQVLSRQQGDELLHVTEVFSALQELEHLSVRKPSILEAFTEVFGDLLVSPAGNIRALAHTLLLRYMRHDPAGTNASAALASFMRCLESDQPDVLSTALDRMPELVVCAQEHGLPLLQRAFRLGMYASVNALPSITKAIGLLNVQAGC</sequence>
<dbReference type="InterPro" id="IPR053966">
    <property type="entry name" value="INTS1_INTS2-bd"/>
</dbReference>
<dbReference type="InterPro" id="IPR053965">
    <property type="entry name" value="INTS1_R4"/>
</dbReference>
<dbReference type="PANTHER" id="PTHR21224">
    <property type="entry name" value="INTEGRATOR COMPLEX SUBUNIT 1"/>
    <property type="match status" value="1"/>
</dbReference>
<dbReference type="Pfam" id="PF22929">
    <property type="entry name" value="INTS1_INTS2-bd"/>
    <property type="match status" value="1"/>
</dbReference>
<protein>
    <recommendedName>
        <fullName evidence="8">Integrator complex subunit 1</fullName>
    </recommendedName>
</protein>
<feature type="domain" description="Integrator complex subunit 1 R4" evidence="4">
    <location>
        <begin position="1977"/>
        <end position="2070"/>
    </location>
</feature>
<evidence type="ECO:0000259" key="2">
    <source>
        <dbReference type="Pfam" id="PF12432"/>
    </source>
</evidence>
<dbReference type="SUPFAM" id="SSF48371">
    <property type="entry name" value="ARM repeat"/>
    <property type="match status" value="1"/>
</dbReference>
<evidence type="ECO:0000259" key="4">
    <source>
        <dbReference type="Pfam" id="PF22928"/>
    </source>
</evidence>
<feature type="region of interest" description="Disordered" evidence="1">
    <location>
        <begin position="1293"/>
        <end position="1321"/>
    </location>
</feature>
<proteinExistence type="predicted"/>
<dbReference type="InterPro" id="IPR016024">
    <property type="entry name" value="ARM-type_fold"/>
</dbReference>
<dbReference type="Pfam" id="PF22928">
    <property type="entry name" value="INTS1_R4"/>
    <property type="match status" value="1"/>
</dbReference>
<feature type="compositionally biased region" description="Low complexity" evidence="1">
    <location>
        <begin position="60"/>
        <end position="71"/>
    </location>
</feature>
<keyword evidence="7" id="KW-1185">Reference proteome</keyword>